<sequence length="492" mass="55476">MADTCTLHLLHTNDLHSHFEKMPQIATCLRTSREQWESRQEHVLTIDIGDHMDRMDSCSEASFGKTNVGVLNRCGYQYATIGNNEGLTLPKSKLDTMYEQADFTVIVGNLLDRSTMAPPAWAVPYAIHTCGELRIALLGMTIPFFSYQNMGWEIREPLPVLREQVAALRSSVDIIILLSHLGYQTDCMLAQEVAGLDVILGGHTHHTLPYGERVGSTLIAQTGRFGEHVGHVRLIWDRAAKQIVDVSAELFETGRYEPDQALLAFLQKEQERANASLIRPIARLERDLRVNWTEETPYGSFLAASIRKWTGAEVGMANSGLLLADLQRGSLTFAQLLKSVPHPINVCAVTLTGRQLAAVLEQAIQPQIVHRELRGYGFRGKIEGWMAVDGLRIQYEDSRKPHIVAIEVNGQPLANEREYRVGTVDMFMYNRLFPDLLQGREIEYFFPEMLREVIANTITDQTLVQNAFLPRWEKVPSPDSGHAMERSRGDER</sequence>
<name>A0A3M8BCV1_9BACL</name>
<evidence type="ECO:0000256" key="1">
    <source>
        <dbReference type="ARBA" id="ARBA00022729"/>
    </source>
</evidence>
<dbReference type="RefSeq" id="WP_122903173.1">
    <property type="nucleotide sequence ID" value="NZ_RHHS01000008.1"/>
</dbReference>
<keyword evidence="2" id="KW-0378">Hydrolase</keyword>
<dbReference type="AlphaFoldDB" id="A0A3M8BCV1"/>
<dbReference type="InterPro" id="IPR036907">
    <property type="entry name" value="5'-Nucleotdase_C_sf"/>
</dbReference>
<dbReference type="PROSITE" id="PS00785">
    <property type="entry name" value="5_NUCLEOTIDASE_1"/>
    <property type="match status" value="1"/>
</dbReference>
<evidence type="ECO:0000313" key="5">
    <source>
        <dbReference type="EMBL" id="RNB61230.1"/>
    </source>
</evidence>
<keyword evidence="1" id="KW-0732">Signal</keyword>
<dbReference type="GO" id="GO:0000166">
    <property type="term" value="F:nucleotide binding"/>
    <property type="evidence" value="ECO:0007669"/>
    <property type="project" value="UniProtKB-KW"/>
</dbReference>
<comment type="similarity">
    <text evidence="2">Belongs to the 5'-nucleotidase family.</text>
</comment>
<dbReference type="GO" id="GO:0008768">
    <property type="term" value="F:UDP-sugar diphosphatase activity"/>
    <property type="evidence" value="ECO:0007669"/>
    <property type="project" value="TreeGrafter"/>
</dbReference>
<dbReference type="InterPro" id="IPR006146">
    <property type="entry name" value="5'-Nucleotdase_CS"/>
</dbReference>
<organism evidence="5 6">
    <name type="scientific">Brevibacillus gelatini</name>
    <dbReference type="NCBI Taxonomy" id="1655277"/>
    <lineage>
        <taxon>Bacteria</taxon>
        <taxon>Bacillati</taxon>
        <taxon>Bacillota</taxon>
        <taxon>Bacilli</taxon>
        <taxon>Bacillales</taxon>
        <taxon>Paenibacillaceae</taxon>
        <taxon>Brevibacillus</taxon>
    </lineage>
</organism>
<accession>A0A3M8BCV1</accession>
<dbReference type="CDD" id="cd00845">
    <property type="entry name" value="MPP_UshA_N_like"/>
    <property type="match status" value="1"/>
</dbReference>
<gene>
    <name evidence="5" type="ORF">EDM57_02440</name>
</gene>
<dbReference type="OrthoDB" id="9793179at2"/>
<evidence type="ECO:0000256" key="2">
    <source>
        <dbReference type="RuleBase" id="RU362119"/>
    </source>
</evidence>
<dbReference type="GO" id="GO:0009166">
    <property type="term" value="P:nucleotide catabolic process"/>
    <property type="evidence" value="ECO:0007669"/>
    <property type="project" value="InterPro"/>
</dbReference>
<comment type="caution">
    <text evidence="5">The sequence shown here is derived from an EMBL/GenBank/DDBJ whole genome shotgun (WGS) entry which is preliminary data.</text>
</comment>
<dbReference type="InterPro" id="IPR029052">
    <property type="entry name" value="Metallo-depent_PP-like"/>
</dbReference>
<dbReference type="InterPro" id="IPR004843">
    <property type="entry name" value="Calcineurin-like_PHP"/>
</dbReference>
<dbReference type="Gene3D" id="3.60.21.10">
    <property type="match status" value="1"/>
</dbReference>
<dbReference type="SUPFAM" id="SSF56300">
    <property type="entry name" value="Metallo-dependent phosphatases"/>
    <property type="match status" value="1"/>
</dbReference>
<dbReference type="InterPro" id="IPR008334">
    <property type="entry name" value="5'-Nucleotdase_C"/>
</dbReference>
<evidence type="ECO:0000259" key="3">
    <source>
        <dbReference type="Pfam" id="PF00149"/>
    </source>
</evidence>
<proteinExistence type="inferred from homology"/>
<dbReference type="PIRSF" id="PIRSF036361">
    <property type="entry name" value="YunD"/>
    <property type="match status" value="1"/>
</dbReference>
<dbReference type="Proteomes" id="UP000268829">
    <property type="component" value="Unassembled WGS sequence"/>
</dbReference>
<dbReference type="GO" id="GO:0008253">
    <property type="term" value="F:5'-nucleotidase activity"/>
    <property type="evidence" value="ECO:0007669"/>
    <property type="project" value="TreeGrafter"/>
</dbReference>
<evidence type="ECO:0000313" key="6">
    <source>
        <dbReference type="Proteomes" id="UP000268829"/>
    </source>
</evidence>
<reference evidence="5 6" key="1">
    <citation type="submission" date="2018-10" db="EMBL/GenBank/DDBJ databases">
        <title>Phylogenomics of Brevibacillus.</title>
        <authorList>
            <person name="Dunlap C."/>
        </authorList>
    </citation>
    <scope>NUCLEOTIDE SEQUENCE [LARGE SCALE GENOMIC DNA]</scope>
    <source>
        <strain evidence="5 6">DSM 100115</strain>
    </source>
</reference>
<keyword evidence="2" id="KW-0547">Nucleotide-binding</keyword>
<feature type="domain" description="5'-Nucleotidase C-terminal" evidence="4">
    <location>
        <begin position="285"/>
        <end position="425"/>
    </location>
</feature>
<dbReference type="PANTHER" id="PTHR11575:SF23">
    <property type="entry name" value="5-NUCLEOTIDASE FAMILY PROTEIN"/>
    <property type="match status" value="1"/>
</dbReference>
<protein>
    <submittedName>
        <fullName evidence="5">Bifunctional metallophosphatase/5'-nucleotidase</fullName>
    </submittedName>
</protein>
<dbReference type="PRINTS" id="PR01607">
    <property type="entry name" value="APYRASEFAMLY"/>
</dbReference>
<dbReference type="SUPFAM" id="SSF55816">
    <property type="entry name" value="5'-nucleotidase (syn. UDP-sugar hydrolase), C-terminal domain"/>
    <property type="match status" value="1"/>
</dbReference>
<dbReference type="GO" id="GO:0046872">
    <property type="term" value="F:metal ion binding"/>
    <property type="evidence" value="ECO:0007669"/>
    <property type="project" value="InterPro"/>
</dbReference>
<dbReference type="EMBL" id="RHHS01000008">
    <property type="protein sequence ID" value="RNB61230.1"/>
    <property type="molecule type" value="Genomic_DNA"/>
</dbReference>
<evidence type="ECO:0000259" key="4">
    <source>
        <dbReference type="Pfam" id="PF02872"/>
    </source>
</evidence>
<keyword evidence="6" id="KW-1185">Reference proteome</keyword>
<dbReference type="Pfam" id="PF00149">
    <property type="entry name" value="Metallophos"/>
    <property type="match status" value="1"/>
</dbReference>
<feature type="domain" description="Calcineurin-like phosphoesterase" evidence="3">
    <location>
        <begin position="8"/>
        <end position="206"/>
    </location>
</feature>
<dbReference type="InterPro" id="IPR006179">
    <property type="entry name" value="5_nucleotidase/apyrase"/>
</dbReference>
<dbReference type="InterPro" id="IPR011240">
    <property type="entry name" value="Pesterase_YunD"/>
</dbReference>
<dbReference type="Gene3D" id="3.90.780.10">
    <property type="entry name" value="5'-Nucleotidase, C-terminal domain"/>
    <property type="match status" value="1"/>
</dbReference>
<dbReference type="PANTHER" id="PTHR11575">
    <property type="entry name" value="5'-NUCLEOTIDASE-RELATED"/>
    <property type="match status" value="1"/>
</dbReference>
<dbReference type="Pfam" id="PF02872">
    <property type="entry name" value="5_nucleotid_C"/>
    <property type="match status" value="1"/>
</dbReference>
<dbReference type="GO" id="GO:0030288">
    <property type="term" value="C:outer membrane-bounded periplasmic space"/>
    <property type="evidence" value="ECO:0007669"/>
    <property type="project" value="TreeGrafter"/>
</dbReference>